<dbReference type="AlphaFoldDB" id="A0A386H4Z0"/>
<keyword evidence="2" id="KW-0653">Protein transport</keyword>
<organism evidence="3 4">
    <name type="scientific">Clostridium fermenticellae</name>
    <dbReference type="NCBI Taxonomy" id="2068654"/>
    <lineage>
        <taxon>Bacteria</taxon>
        <taxon>Bacillati</taxon>
        <taxon>Bacillota</taxon>
        <taxon>Clostridia</taxon>
        <taxon>Eubacteriales</taxon>
        <taxon>Clostridiaceae</taxon>
        <taxon>Clostridium</taxon>
    </lineage>
</organism>
<evidence type="ECO:0000313" key="3">
    <source>
        <dbReference type="EMBL" id="AYD40684.1"/>
    </source>
</evidence>
<dbReference type="PANTHER" id="PTHR34982:SF1">
    <property type="entry name" value="FLAGELLAR ASSEMBLY PROTEIN FLIH"/>
    <property type="match status" value="1"/>
</dbReference>
<accession>A0A386H4Z0</accession>
<evidence type="ECO:0000313" key="4">
    <source>
        <dbReference type="Proteomes" id="UP000266301"/>
    </source>
</evidence>
<dbReference type="GO" id="GO:0005829">
    <property type="term" value="C:cytosol"/>
    <property type="evidence" value="ECO:0007669"/>
    <property type="project" value="TreeGrafter"/>
</dbReference>
<evidence type="ECO:0000256" key="1">
    <source>
        <dbReference type="ARBA" id="ARBA00022448"/>
    </source>
</evidence>
<gene>
    <name evidence="3" type="ORF">D4Z93_09125</name>
</gene>
<sequence>MRSSYNIINGSNVVSDGCKNIITEFHEKVKSQQNKLADGNSKAIIESYDNLANTIIEGARKKRDEILSSAYNDLDSIKKDAYNKAYADGQKKGYDDAYNKAYEEGYKKNLDKALKEAEIIKNNTDNMIKTVIEQKDTYLKEKESIIKNLIMDCIENVLKREVKDKDSLNNVVFEALSEVKNTKVFVIKAKSMYCSEFKDKVDFLKEQIPFKGDVFIVPDDSMEDGTVIIERDNGKMKFGVDIAFKKIKELFKNED</sequence>
<dbReference type="Proteomes" id="UP000266301">
    <property type="component" value="Chromosome"/>
</dbReference>
<name>A0A386H4Z0_9CLOT</name>
<dbReference type="GO" id="GO:0015031">
    <property type="term" value="P:protein transport"/>
    <property type="evidence" value="ECO:0007669"/>
    <property type="project" value="UniProtKB-KW"/>
</dbReference>
<dbReference type="PANTHER" id="PTHR34982">
    <property type="entry name" value="YOP PROTEINS TRANSLOCATION PROTEIN L"/>
    <property type="match status" value="1"/>
</dbReference>
<keyword evidence="3" id="KW-0282">Flagellum</keyword>
<keyword evidence="1" id="KW-0813">Transport</keyword>
<reference evidence="3 4" key="1">
    <citation type="journal article" date="2019" name="Int. J. Syst. Evol. Microbiol.">
        <title>Clostridium fermenticellae sp. nov., isolated from the mud in a fermentation cellar for the production of the Chinese liquor, baijiu.</title>
        <authorList>
            <person name="Xu P.X."/>
            <person name="Chai L.J."/>
            <person name="Qiu T."/>
            <person name="Zhang X.J."/>
            <person name="Lu Z.M."/>
            <person name="Xiao C."/>
            <person name="Wang S.T."/>
            <person name="Shen C.H."/>
            <person name="Shi J.S."/>
            <person name="Xu Z.H."/>
        </authorList>
    </citation>
    <scope>NUCLEOTIDE SEQUENCE [LARGE SCALE GENOMIC DNA]</scope>
    <source>
        <strain evidence="3 4">JN500901</strain>
    </source>
</reference>
<evidence type="ECO:0000256" key="2">
    <source>
        <dbReference type="ARBA" id="ARBA00022927"/>
    </source>
</evidence>
<dbReference type="InterPro" id="IPR051472">
    <property type="entry name" value="T3SS_Stator/FliH"/>
</dbReference>
<proteinExistence type="predicted"/>
<dbReference type="RefSeq" id="WP_119972822.1">
    <property type="nucleotide sequence ID" value="NZ_CP032416.1"/>
</dbReference>
<dbReference type="KEGG" id="cfer:D4Z93_09125"/>
<protein>
    <submittedName>
        <fullName evidence="3">Flagellar assembly protein FliH</fullName>
    </submittedName>
</protein>
<dbReference type="OrthoDB" id="2375163at2"/>
<keyword evidence="4" id="KW-1185">Reference proteome</keyword>
<dbReference type="EMBL" id="CP032416">
    <property type="protein sequence ID" value="AYD40684.1"/>
    <property type="molecule type" value="Genomic_DNA"/>
</dbReference>
<keyword evidence="3" id="KW-0969">Cilium</keyword>
<keyword evidence="3" id="KW-0966">Cell projection</keyword>